<dbReference type="Pfam" id="PF19762">
    <property type="entry name" value="DUF6249"/>
    <property type="match status" value="1"/>
</dbReference>
<reference evidence="3" key="1">
    <citation type="submission" date="2023-05" db="EMBL/GenBank/DDBJ databases">
        <authorList>
            <person name="Zhang X."/>
        </authorList>
    </citation>
    <scope>NUCLEOTIDE SEQUENCE</scope>
    <source>
        <strain evidence="3">BD1B2-1</strain>
    </source>
</reference>
<feature type="transmembrane region" description="Helical" evidence="1">
    <location>
        <begin position="6"/>
        <end position="26"/>
    </location>
</feature>
<dbReference type="AlphaFoldDB" id="A0AAE3R1J8"/>
<dbReference type="InterPro" id="IPR046216">
    <property type="entry name" value="DUF6249"/>
</dbReference>
<keyword evidence="1" id="KW-0812">Transmembrane</keyword>
<evidence type="ECO:0000256" key="1">
    <source>
        <dbReference type="SAM" id="Phobius"/>
    </source>
</evidence>
<organism evidence="3 4">
    <name type="scientific">Xanthocytophaga agilis</name>
    <dbReference type="NCBI Taxonomy" id="3048010"/>
    <lineage>
        <taxon>Bacteria</taxon>
        <taxon>Pseudomonadati</taxon>
        <taxon>Bacteroidota</taxon>
        <taxon>Cytophagia</taxon>
        <taxon>Cytophagales</taxon>
        <taxon>Rhodocytophagaceae</taxon>
        <taxon>Xanthocytophaga</taxon>
    </lineage>
</organism>
<keyword evidence="1" id="KW-1133">Transmembrane helix</keyword>
<accession>A0AAE3R1J8</accession>
<gene>
    <name evidence="3" type="ORF">QNI22_15675</name>
</gene>
<sequence length="115" mass="12894">MQVTSAIVLIALPLILAIFGIAYYYITARNKERMSVIEKGLPPDYFKDTPNFFPFILMLGIVSTGISLGIALGGYLWSLEIEAMRGFIFPFVIFFSLGISLIVSYFVLKSIQKKN</sequence>
<evidence type="ECO:0000259" key="2">
    <source>
        <dbReference type="Pfam" id="PF19762"/>
    </source>
</evidence>
<protein>
    <recommendedName>
        <fullName evidence="2">DUF6249 domain-containing protein</fullName>
    </recommendedName>
</protein>
<feature type="domain" description="DUF6249" evidence="2">
    <location>
        <begin position="6"/>
        <end position="107"/>
    </location>
</feature>
<keyword evidence="1" id="KW-0472">Membrane</keyword>
<proteinExistence type="predicted"/>
<dbReference type="EMBL" id="JASJOU010000004">
    <property type="protein sequence ID" value="MDJ1502106.1"/>
    <property type="molecule type" value="Genomic_DNA"/>
</dbReference>
<dbReference type="RefSeq" id="WP_314511958.1">
    <property type="nucleotide sequence ID" value="NZ_JASJOU010000004.1"/>
</dbReference>
<keyword evidence="4" id="KW-1185">Reference proteome</keyword>
<name>A0AAE3R1J8_9BACT</name>
<feature type="transmembrane region" description="Helical" evidence="1">
    <location>
        <begin position="52"/>
        <end position="75"/>
    </location>
</feature>
<dbReference type="Proteomes" id="UP001232063">
    <property type="component" value="Unassembled WGS sequence"/>
</dbReference>
<feature type="transmembrane region" description="Helical" evidence="1">
    <location>
        <begin position="87"/>
        <end position="108"/>
    </location>
</feature>
<comment type="caution">
    <text evidence="3">The sequence shown here is derived from an EMBL/GenBank/DDBJ whole genome shotgun (WGS) entry which is preliminary data.</text>
</comment>
<evidence type="ECO:0000313" key="4">
    <source>
        <dbReference type="Proteomes" id="UP001232063"/>
    </source>
</evidence>
<evidence type="ECO:0000313" key="3">
    <source>
        <dbReference type="EMBL" id="MDJ1502106.1"/>
    </source>
</evidence>